<dbReference type="InterPro" id="IPR023296">
    <property type="entry name" value="Glyco_hydro_beta-prop_sf"/>
</dbReference>
<dbReference type="CDD" id="cd18820">
    <property type="entry name" value="GH43_LbAraf43-like"/>
    <property type="match status" value="1"/>
</dbReference>
<feature type="region of interest" description="Disordered" evidence="6">
    <location>
        <begin position="387"/>
        <end position="408"/>
    </location>
</feature>
<keyword evidence="3 5" id="KW-0378">Hydrolase</keyword>
<dbReference type="PANTHER" id="PTHR43817">
    <property type="entry name" value="GLYCOSYL HYDROLASE"/>
    <property type="match status" value="1"/>
</dbReference>
<dbReference type="Pfam" id="PF04616">
    <property type="entry name" value="Glyco_hydro_43"/>
    <property type="match status" value="1"/>
</dbReference>
<evidence type="ECO:0000256" key="2">
    <source>
        <dbReference type="ARBA" id="ARBA00022729"/>
    </source>
</evidence>
<dbReference type="OrthoDB" id="272289at2759"/>
<dbReference type="PANTHER" id="PTHR43817:SF1">
    <property type="entry name" value="HYDROLASE, FAMILY 43, PUTATIVE (AFU_ORTHOLOGUE AFUA_3G01660)-RELATED"/>
    <property type="match status" value="1"/>
</dbReference>
<protein>
    <submittedName>
        <fullName evidence="7">Glycoside hydrolase family 43 protein</fullName>
    </submittedName>
</protein>
<organism evidence="7 8">
    <name type="scientific">Trematosphaeria pertusa</name>
    <dbReference type="NCBI Taxonomy" id="390896"/>
    <lineage>
        <taxon>Eukaryota</taxon>
        <taxon>Fungi</taxon>
        <taxon>Dikarya</taxon>
        <taxon>Ascomycota</taxon>
        <taxon>Pezizomycotina</taxon>
        <taxon>Dothideomycetes</taxon>
        <taxon>Pleosporomycetidae</taxon>
        <taxon>Pleosporales</taxon>
        <taxon>Massarineae</taxon>
        <taxon>Trematosphaeriaceae</taxon>
        <taxon>Trematosphaeria</taxon>
    </lineage>
</organism>
<evidence type="ECO:0000256" key="3">
    <source>
        <dbReference type="ARBA" id="ARBA00022801"/>
    </source>
</evidence>
<evidence type="ECO:0000313" key="8">
    <source>
        <dbReference type="Proteomes" id="UP000800094"/>
    </source>
</evidence>
<sequence>MYPHLLPAFILPAPFYTSSAICPLPELLSSTPPLHSLLLPSLVCPVAMFKYLAIAALAALGWCQNYSSGATFTNPILESVGADPWVFRHGSWYYMTYTTNDNITLLRSQVLTDWNTAESRLLFQPPQGLNYSTDLWAPEIHNLNGTWYIIFTADPNFDNPPPEQAMWCEYTCPAVHHRMYVLEGRGPSPWTANFTYKAELDTYDQFAIDGTYFQHSSGLYHIYSCWYRQYDGWPANLCITKLENPWTVASPFSERQILSVPQYPWEKTPYGRASNDRLSSNEAPQQLTNPATGQQFVIFSAARSDNRNYCLALLELVGTDPMNPGDWRKHLNPVFYQNPAEKAYGVGHASFTKSPDGSEDWIVYHGMRDPLTGWAARTIRTQKFTWNEDGTPKFPPPGYGPYLAPSGQ</sequence>
<keyword evidence="2" id="KW-0732">Signal</keyword>
<accession>A0A6A6HRU3</accession>
<evidence type="ECO:0000256" key="6">
    <source>
        <dbReference type="SAM" id="MobiDB-lite"/>
    </source>
</evidence>
<dbReference type="GO" id="GO:0005975">
    <property type="term" value="P:carbohydrate metabolic process"/>
    <property type="evidence" value="ECO:0007669"/>
    <property type="project" value="InterPro"/>
</dbReference>
<dbReference type="GO" id="GO:0004553">
    <property type="term" value="F:hydrolase activity, hydrolyzing O-glycosyl compounds"/>
    <property type="evidence" value="ECO:0007669"/>
    <property type="project" value="InterPro"/>
</dbReference>
<dbReference type="Proteomes" id="UP000800094">
    <property type="component" value="Unassembled WGS sequence"/>
</dbReference>
<keyword evidence="8" id="KW-1185">Reference proteome</keyword>
<evidence type="ECO:0000256" key="4">
    <source>
        <dbReference type="ARBA" id="ARBA00023295"/>
    </source>
</evidence>
<reference evidence="7" key="1">
    <citation type="journal article" date="2020" name="Stud. Mycol.">
        <title>101 Dothideomycetes genomes: a test case for predicting lifestyles and emergence of pathogens.</title>
        <authorList>
            <person name="Haridas S."/>
            <person name="Albert R."/>
            <person name="Binder M."/>
            <person name="Bloem J."/>
            <person name="Labutti K."/>
            <person name="Salamov A."/>
            <person name="Andreopoulos B."/>
            <person name="Baker S."/>
            <person name="Barry K."/>
            <person name="Bills G."/>
            <person name="Bluhm B."/>
            <person name="Cannon C."/>
            <person name="Castanera R."/>
            <person name="Culley D."/>
            <person name="Daum C."/>
            <person name="Ezra D."/>
            <person name="Gonzalez J."/>
            <person name="Henrissat B."/>
            <person name="Kuo A."/>
            <person name="Liang C."/>
            <person name="Lipzen A."/>
            <person name="Lutzoni F."/>
            <person name="Magnuson J."/>
            <person name="Mondo S."/>
            <person name="Nolan M."/>
            <person name="Ohm R."/>
            <person name="Pangilinan J."/>
            <person name="Park H.-J."/>
            <person name="Ramirez L."/>
            <person name="Alfaro M."/>
            <person name="Sun H."/>
            <person name="Tritt A."/>
            <person name="Yoshinaga Y."/>
            <person name="Zwiers L.-H."/>
            <person name="Turgeon B."/>
            <person name="Goodwin S."/>
            <person name="Spatafora J."/>
            <person name="Crous P."/>
            <person name="Grigoriev I."/>
        </authorList>
    </citation>
    <scope>NUCLEOTIDE SEQUENCE</scope>
    <source>
        <strain evidence="7">CBS 122368</strain>
    </source>
</reference>
<dbReference type="Gene3D" id="2.115.10.20">
    <property type="entry name" value="Glycosyl hydrolase domain, family 43"/>
    <property type="match status" value="1"/>
</dbReference>
<dbReference type="SUPFAM" id="SSF75005">
    <property type="entry name" value="Arabinanase/levansucrase/invertase"/>
    <property type="match status" value="1"/>
</dbReference>
<dbReference type="AlphaFoldDB" id="A0A6A6HRU3"/>
<comment type="similarity">
    <text evidence="1 5">Belongs to the glycosyl hydrolase 43 family.</text>
</comment>
<keyword evidence="4 5" id="KW-0326">Glycosidase</keyword>
<evidence type="ECO:0000313" key="7">
    <source>
        <dbReference type="EMBL" id="KAF2240721.1"/>
    </source>
</evidence>
<dbReference type="InterPro" id="IPR006710">
    <property type="entry name" value="Glyco_hydro_43"/>
</dbReference>
<proteinExistence type="inferred from homology"/>
<dbReference type="GeneID" id="54583882"/>
<evidence type="ECO:0000256" key="1">
    <source>
        <dbReference type="ARBA" id="ARBA00009865"/>
    </source>
</evidence>
<evidence type="ECO:0000256" key="5">
    <source>
        <dbReference type="RuleBase" id="RU361187"/>
    </source>
</evidence>
<dbReference type="RefSeq" id="XP_033675725.1">
    <property type="nucleotide sequence ID" value="XM_033830552.1"/>
</dbReference>
<name>A0A6A6HRU3_9PLEO</name>
<dbReference type="EMBL" id="ML987215">
    <property type="protein sequence ID" value="KAF2240721.1"/>
    <property type="molecule type" value="Genomic_DNA"/>
</dbReference>
<gene>
    <name evidence="7" type="ORF">BU26DRAFT_525627</name>
</gene>